<gene>
    <name evidence="1" type="ORF">IFDJLNFL_5218</name>
    <name evidence="2" type="ORF">MTDSW087_05763</name>
</gene>
<dbReference type="Proteomes" id="UP001055303">
    <property type="component" value="Unassembled WGS sequence"/>
</dbReference>
<organism evidence="2 3">
    <name type="scientific">Methylobacterium dankookense</name>
    <dbReference type="NCBI Taxonomy" id="560405"/>
    <lineage>
        <taxon>Bacteria</taxon>
        <taxon>Pseudomonadati</taxon>
        <taxon>Pseudomonadota</taxon>
        <taxon>Alphaproteobacteria</taxon>
        <taxon>Hyphomicrobiales</taxon>
        <taxon>Methylobacteriaceae</taxon>
        <taxon>Methylobacterium</taxon>
    </lineage>
</organism>
<reference evidence="1" key="3">
    <citation type="submission" date="2021-08" db="EMBL/GenBank/DDBJ databases">
        <authorList>
            <person name="Tani A."/>
            <person name="Ola A."/>
            <person name="Ogura Y."/>
            <person name="Katsura K."/>
            <person name="Hayashi T."/>
        </authorList>
    </citation>
    <scope>NUCLEOTIDE SEQUENCE</scope>
    <source>
        <strain evidence="1">DSM 22415</strain>
    </source>
</reference>
<evidence type="ECO:0000313" key="1">
    <source>
        <dbReference type="EMBL" id="GJD59290.1"/>
    </source>
</evidence>
<sequence length="270" mass="28878">MGEPVDRMADFPLYAFTTQEDWYGELVIQSAEAGNAPVPLAGRNFEMPITPSQQGGPLIEAVRTLTMAQGGGLSFKTDGTDGTLVFRVPRDIARTFPRQDYTADVLEVVDGERHLFLPVRIRYSEPSGLLSYISRFIGASVTFAARQQPIITPLAIAGRQGKRGNSVLSGNRAPISADGIDGDYWIQDRTASGQRRQMYGPKLAGAWPGTPWILESDTSVRTFASAADALTAIPQGTYGVGTLNGQLAVLANVGGALKALPFVTSTDLDA</sequence>
<evidence type="ECO:0000313" key="4">
    <source>
        <dbReference type="Proteomes" id="UP001055303"/>
    </source>
</evidence>
<reference evidence="1" key="2">
    <citation type="journal article" date="2021" name="Front. Microbiol.">
        <title>Comprehensive Comparative Genomics and Phenotyping of Methylobacterium Species.</title>
        <authorList>
            <person name="Alessa O."/>
            <person name="Ogura Y."/>
            <person name="Fujitani Y."/>
            <person name="Takami H."/>
            <person name="Hayashi T."/>
            <person name="Sahin N."/>
            <person name="Tani A."/>
        </authorList>
    </citation>
    <scope>NUCLEOTIDE SEQUENCE</scope>
    <source>
        <strain evidence="1">DSM 22415</strain>
    </source>
</reference>
<dbReference type="EMBL" id="CABFVH010000085">
    <property type="protein sequence ID" value="VUF16014.1"/>
    <property type="molecule type" value="Genomic_DNA"/>
</dbReference>
<accession>A0A564G7Q1</accession>
<protein>
    <submittedName>
        <fullName evidence="2">Uncharacterized protein</fullName>
    </submittedName>
</protein>
<evidence type="ECO:0000313" key="2">
    <source>
        <dbReference type="EMBL" id="VUF16014.1"/>
    </source>
</evidence>
<keyword evidence="4" id="KW-1185">Reference proteome</keyword>
<reference evidence="2 3" key="1">
    <citation type="submission" date="2019-06" db="EMBL/GenBank/DDBJ databases">
        <authorList>
            <person name="Rodrigo-Torres L."/>
            <person name="Arahal R. D."/>
            <person name="Lucena T."/>
        </authorList>
    </citation>
    <scope>NUCLEOTIDE SEQUENCE [LARGE SCALE GENOMIC DNA]</scope>
    <source>
        <strain evidence="2 3">SW08-7</strain>
    </source>
</reference>
<dbReference type="AlphaFoldDB" id="A0A564G7Q1"/>
<dbReference type="EMBL" id="BPQI01000200">
    <property type="protein sequence ID" value="GJD59290.1"/>
    <property type="molecule type" value="Genomic_DNA"/>
</dbReference>
<dbReference type="Proteomes" id="UP000401717">
    <property type="component" value="Unassembled WGS sequence"/>
</dbReference>
<proteinExistence type="predicted"/>
<evidence type="ECO:0000313" key="3">
    <source>
        <dbReference type="Proteomes" id="UP000401717"/>
    </source>
</evidence>
<name>A0A564G7Q1_9HYPH</name>